<dbReference type="AlphaFoldDB" id="A0A3B4UT21"/>
<keyword evidence="2" id="KW-1185">Reference proteome</keyword>
<dbReference type="Gene3D" id="2.60.40.10">
    <property type="entry name" value="Immunoglobulins"/>
    <property type="match status" value="1"/>
</dbReference>
<accession>A0A3B4UT21</accession>
<dbReference type="InterPro" id="IPR036179">
    <property type="entry name" value="Ig-like_dom_sf"/>
</dbReference>
<dbReference type="Proteomes" id="UP000261420">
    <property type="component" value="Unplaced"/>
</dbReference>
<dbReference type="InterPro" id="IPR013783">
    <property type="entry name" value="Ig-like_fold"/>
</dbReference>
<sequence>FVDQTVSAELKLSSGRMNKKSQNNSCCQSQSTVEADPSLICCVWFFRFCLRFSLRFRSIPRSGFEGRVSLLAKALERGDFSVIVRQVRSEDGGDYRCYVQVGGQKERGTPAATRLTWLSIALGQTRGWGWGGGTLVNLAYI</sequence>
<protein>
    <recommendedName>
        <fullName evidence="3">Ig-like domain-containing protein</fullName>
    </recommendedName>
</protein>
<organism evidence="1 2">
    <name type="scientific">Seriola dumerili</name>
    <name type="common">Greater amberjack</name>
    <name type="synonym">Caranx dumerili</name>
    <dbReference type="NCBI Taxonomy" id="41447"/>
    <lineage>
        <taxon>Eukaryota</taxon>
        <taxon>Metazoa</taxon>
        <taxon>Chordata</taxon>
        <taxon>Craniata</taxon>
        <taxon>Vertebrata</taxon>
        <taxon>Euteleostomi</taxon>
        <taxon>Actinopterygii</taxon>
        <taxon>Neopterygii</taxon>
        <taxon>Teleostei</taxon>
        <taxon>Neoteleostei</taxon>
        <taxon>Acanthomorphata</taxon>
        <taxon>Carangaria</taxon>
        <taxon>Carangiformes</taxon>
        <taxon>Carangidae</taxon>
        <taxon>Seriola</taxon>
    </lineage>
</organism>
<dbReference type="Ensembl" id="ENSSDUT00000021343.1">
    <property type="protein sequence ID" value="ENSSDUP00000020965.1"/>
    <property type="gene ID" value="ENSSDUG00000015251.1"/>
</dbReference>
<reference evidence="1" key="2">
    <citation type="submission" date="2025-09" db="UniProtKB">
        <authorList>
            <consortium name="Ensembl"/>
        </authorList>
    </citation>
    <scope>IDENTIFICATION</scope>
</reference>
<evidence type="ECO:0000313" key="1">
    <source>
        <dbReference type="Ensembl" id="ENSSDUP00000020965.1"/>
    </source>
</evidence>
<dbReference type="GeneTree" id="ENSGT00940000177359"/>
<dbReference type="SUPFAM" id="SSF48726">
    <property type="entry name" value="Immunoglobulin"/>
    <property type="match status" value="1"/>
</dbReference>
<evidence type="ECO:0000313" key="2">
    <source>
        <dbReference type="Proteomes" id="UP000261420"/>
    </source>
</evidence>
<evidence type="ECO:0008006" key="3">
    <source>
        <dbReference type="Google" id="ProtNLM"/>
    </source>
</evidence>
<reference evidence="1" key="1">
    <citation type="submission" date="2025-08" db="UniProtKB">
        <authorList>
            <consortium name="Ensembl"/>
        </authorList>
    </citation>
    <scope>IDENTIFICATION</scope>
</reference>
<proteinExistence type="predicted"/>
<name>A0A3B4UT21_SERDU</name>